<dbReference type="Gene3D" id="1.10.10.10">
    <property type="entry name" value="Winged helix-like DNA-binding domain superfamily/Winged helix DNA-binding domain"/>
    <property type="match status" value="1"/>
</dbReference>
<keyword evidence="1" id="KW-1133">Transmembrane helix</keyword>
<feature type="transmembrane region" description="Helical" evidence="1">
    <location>
        <begin position="12"/>
        <end position="35"/>
    </location>
</feature>
<accession>A0A3N0AYS1</accession>
<reference evidence="2 3" key="1">
    <citation type="journal article" date="2019" name="Microbiol. Resour. Announc.">
        <title>Draft Genome Sequences of Type Strains of Gordonibacter faecihominis, Paraeggerthella hongkongensis, Parvibacter caecicola,Slackia equolifaciens, Slackia faecicanis, and Slackia isoflavoniconvertens.</title>
        <authorList>
            <person name="Danylec N."/>
            <person name="Stoll D.A."/>
            <person name="Dotsch A."/>
            <person name="Huch M."/>
        </authorList>
    </citation>
    <scope>NUCLEOTIDE SEQUENCE [LARGE SCALE GENOMIC DNA]</scope>
    <source>
        <strain evidence="2 3">DSM 18785</strain>
    </source>
</reference>
<evidence type="ECO:0000256" key="1">
    <source>
        <dbReference type="SAM" id="Phobius"/>
    </source>
</evidence>
<organism evidence="2 3">
    <name type="scientific">Adlercreutzia equolifaciens subsp. celatus DSM 18785</name>
    <dbReference type="NCBI Taxonomy" id="1121021"/>
    <lineage>
        <taxon>Bacteria</taxon>
        <taxon>Bacillati</taxon>
        <taxon>Actinomycetota</taxon>
        <taxon>Coriobacteriia</taxon>
        <taxon>Eggerthellales</taxon>
        <taxon>Eggerthellaceae</taxon>
        <taxon>Adlercreutzia</taxon>
    </lineage>
</organism>
<dbReference type="InterPro" id="IPR036388">
    <property type="entry name" value="WH-like_DNA-bd_sf"/>
</dbReference>
<gene>
    <name evidence="2" type="ORF">DMP10_00060</name>
</gene>
<keyword evidence="3" id="KW-1185">Reference proteome</keyword>
<dbReference type="Proteomes" id="UP000278327">
    <property type="component" value="Unassembled WGS sequence"/>
</dbReference>
<sequence length="81" mass="8919">MLTGSGAADASYLLARSVVTILIGDACLTFFLLLICDFVGERNRAALTIAPSTVKVYVHRLLQKTECENRQALIQDFWKSA</sequence>
<protein>
    <submittedName>
        <fullName evidence="2">Uncharacterized protein</fullName>
    </submittedName>
</protein>
<dbReference type="EMBL" id="QICA01000001">
    <property type="protein sequence ID" value="RNL40003.1"/>
    <property type="molecule type" value="Genomic_DNA"/>
</dbReference>
<proteinExistence type="predicted"/>
<dbReference type="AlphaFoldDB" id="A0A3N0AYS1"/>
<evidence type="ECO:0000313" key="2">
    <source>
        <dbReference type="EMBL" id="RNL40003.1"/>
    </source>
</evidence>
<keyword evidence="1" id="KW-0812">Transmembrane</keyword>
<keyword evidence="1" id="KW-0472">Membrane</keyword>
<name>A0A3N0AYS1_9ACTN</name>
<comment type="caution">
    <text evidence="2">The sequence shown here is derived from an EMBL/GenBank/DDBJ whole genome shotgun (WGS) entry which is preliminary data.</text>
</comment>
<dbReference type="RefSeq" id="WP_123257146.1">
    <property type="nucleotide sequence ID" value="NZ_JAMTCE010000001.1"/>
</dbReference>
<evidence type="ECO:0000313" key="3">
    <source>
        <dbReference type="Proteomes" id="UP000278327"/>
    </source>
</evidence>